<accession>A0A061A948</accession>
<dbReference type="EMBL" id="LK028559">
    <property type="protein sequence ID" value="CDR30373.1"/>
    <property type="molecule type" value="Genomic_DNA"/>
</dbReference>
<evidence type="ECO:0000313" key="5">
    <source>
        <dbReference type="EMBL" id="CDR30373.1"/>
    </source>
</evidence>
<dbReference type="RefSeq" id="WP_045748930.1">
    <property type="nucleotide sequence ID" value="NZ_FUZK01000002.1"/>
</dbReference>
<organism evidence="5 6">
    <name type="scientific">Acholeplasma oculi</name>
    <dbReference type="NCBI Taxonomy" id="35623"/>
    <lineage>
        <taxon>Bacteria</taxon>
        <taxon>Bacillati</taxon>
        <taxon>Mycoplasmatota</taxon>
        <taxon>Mollicutes</taxon>
        <taxon>Acholeplasmatales</taxon>
        <taxon>Acholeplasmataceae</taxon>
        <taxon>Acholeplasma</taxon>
    </lineage>
</organism>
<comment type="similarity">
    <text evidence="1">Belongs to the glycosyl hydrolase 20 family.</text>
</comment>
<dbReference type="SUPFAM" id="SSF51445">
    <property type="entry name" value="(Trans)glycosidases"/>
    <property type="match status" value="1"/>
</dbReference>
<dbReference type="AlphaFoldDB" id="A0A061A948"/>
<gene>
    <name evidence="5" type="ORF">Aocu_03000</name>
</gene>
<dbReference type="InterPro" id="IPR015883">
    <property type="entry name" value="Glyco_hydro_20_cat"/>
</dbReference>
<name>A0A061A948_9MOLU</name>
<dbReference type="InParanoid" id="A0A061A948"/>
<dbReference type="InterPro" id="IPR038901">
    <property type="entry name" value="HEXDC-like"/>
</dbReference>
<dbReference type="PANTHER" id="PTHR21040:SF8">
    <property type="entry name" value="BCDNA.GH04120"/>
    <property type="match status" value="1"/>
</dbReference>
<evidence type="ECO:0000259" key="4">
    <source>
        <dbReference type="Pfam" id="PF18088"/>
    </source>
</evidence>
<dbReference type="Gene3D" id="3.20.20.80">
    <property type="entry name" value="Glycosidases"/>
    <property type="match status" value="1"/>
</dbReference>
<dbReference type="Pfam" id="PF18088">
    <property type="entry name" value="Glyco_H_20C_C"/>
    <property type="match status" value="1"/>
</dbReference>
<evidence type="ECO:0000313" key="6">
    <source>
        <dbReference type="Proteomes" id="UP000032434"/>
    </source>
</evidence>
<dbReference type="GO" id="GO:0004563">
    <property type="term" value="F:beta-N-acetylhexosaminidase activity"/>
    <property type="evidence" value="ECO:0007669"/>
    <property type="project" value="UniProtKB-ARBA"/>
</dbReference>
<protein>
    <submittedName>
        <fullName evidence="5">Glycosyl hydrolase family 20 protein</fullName>
    </submittedName>
</protein>
<reference evidence="6" key="1">
    <citation type="submission" date="2014-05" db="EMBL/GenBank/DDBJ databases">
        <authorList>
            <person name="Kube M."/>
        </authorList>
    </citation>
    <scope>NUCLEOTIDE SEQUENCE [LARGE SCALE GENOMIC DNA]</scope>
</reference>
<dbReference type="KEGG" id="aoc:Aocu_03000"/>
<feature type="domain" description="Glycoside hydrolase family 20 catalytic" evidence="3">
    <location>
        <begin position="138"/>
        <end position="274"/>
    </location>
</feature>
<evidence type="ECO:0000256" key="2">
    <source>
        <dbReference type="ARBA" id="ARBA00022801"/>
    </source>
</evidence>
<feature type="domain" description="Glycoside Hydrolase 20C C-terminal" evidence="4">
    <location>
        <begin position="415"/>
        <end position="596"/>
    </location>
</feature>
<dbReference type="PATRIC" id="fig|35623.3.peg.300"/>
<dbReference type="InterPro" id="IPR017853">
    <property type="entry name" value="GH"/>
</dbReference>
<dbReference type="HOGENOM" id="CLU_028877_0_0_14"/>
<dbReference type="CDD" id="cd06565">
    <property type="entry name" value="GH20_GcnA-like"/>
    <property type="match status" value="1"/>
</dbReference>
<evidence type="ECO:0000256" key="1">
    <source>
        <dbReference type="ARBA" id="ARBA00006285"/>
    </source>
</evidence>
<evidence type="ECO:0000259" key="3">
    <source>
        <dbReference type="Pfam" id="PF00728"/>
    </source>
</evidence>
<keyword evidence="6" id="KW-1185">Reference proteome</keyword>
<dbReference type="Gene3D" id="1.20.120.670">
    <property type="entry name" value="N-acetyl-b-d-glucoasminidase"/>
    <property type="match status" value="1"/>
</dbReference>
<dbReference type="Pfam" id="PF00728">
    <property type="entry name" value="Glyco_hydro_20"/>
    <property type="match status" value="1"/>
</dbReference>
<keyword evidence="2 5" id="KW-0378">Hydrolase</keyword>
<dbReference type="STRING" id="35623.Aocu_03000"/>
<dbReference type="InterPro" id="IPR041063">
    <property type="entry name" value="Glyco_H_20C_C"/>
</dbReference>
<proteinExistence type="inferred from homology"/>
<dbReference type="OrthoDB" id="383771at2"/>
<dbReference type="PANTHER" id="PTHR21040">
    <property type="entry name" value="BCDNA.GH04120"/>
    <property type="match status" value="1"/>
</dbReference>
<sequence length="619" mass="71866">MIKINNLDSHVETAVEHILNHLNIKVSNEGFPLILKEGTALNVSFDLSKIILTYQTLNEVFVGLRLIKEQGLDKAFQIDYPKRLKELTFMLDASRNAVLKTEEVKHLLNILALSGYDGLMLYTEDTFEMEDEPYFGYLRGRYTEKEIKDIEAYANQLGIELIPCIQTLAHLNGITRYQPYRDIFDTLDILLVGEEKTYQFIEKMIQTMSQMFTSKKINIGMDEAYMLGRGKYLDKFGYEKRFDIMVKHLKRVMEICKKYGFEPMMWSDMFFASGWGDYYAKDKKLPQALLDAVPKEVGLIYWDYYHTEASHYINMIEKHQQFGNKVVFAGGAWKWIGFTPDNRFSLKANQASMKACIEKQVDEVIITAWGDNGAEASVYSILPSIIYNGLLKYGSDEVDSSVKVSFKAITNVDFDHFMLIDSANQLTKNYKHKSTANKHFLYNDPLLGLLDTSTEENYPKIYQKHINKMKKAMPYYGRYQYIFETQLALLKVIQKKVNLGVYIRKSYQEKDLEALKKHVKTLKTVHKDIKLFKTIFSNQWHQDNKAFGYEIQDLRIGGILSRIETSIQKIEDYILGKTLSIEELEVELLDYYGGYKNFQKSHTIAEFRYKPVVSVGVTV</sequence>
<dbReference type="Proteomes" id="UP000032434">
    <property type="component" value="Chromosome 1"/>
</dbReference>
<dbReference type="GO" id="GO:0005975">
    <property type="term" value="P:carbohydrate metabolic process"/>
    <property type="evidence" value="ECO:0007669"/>
    <property type="project" value="InterPro"/>
</dbReference>